<organism evidence="4 5">
    <name type="scientific">Novimethylophilus kurashikiensis</name>
    <dbReference type="NCBI Taxonomy" id="1825523"/>
    <lineage>
        <taxon>Bacteria</taxon>
        <taxon>Pseudomonadati</taxon>
        <taxon>Pseudomonadota</taxon>
        <taxon>Betaproteobacteria</taxon>
        <taxon>Nitrosomonadales</taxon>
        <taxon>Methylophilaceae</taxon>
        <taxon>Novimethylophilus</taxon>
    </lineage>
</organism>
<dbReference type="EMBL" id="BDOQ01000003">
    <property type="protein sequence ID" value="GBG13746.1"/>
    <property type="molecule type" value="Genomic_DNA"/>
</dbReference>
<feature type="transmembrane region" description="Helical" evidence="2">
    <location>
        <begin position="21"/>
        <end position="43"/>
    </location>
</feature>
<evidence type="ECO:0000256" key="1">
    <source>
        <dbReference type="SAM" id="MobiDB-lite"/>
    </source>
</evidence>
<dbReference type="AlphaFoldDB" id="A0A2R5F621"/>
<dbReference type="InterPro" id="IPR052521">
    <property type="entry name" value="Cell_div_SPOR-domain"/>
</dbReference>
<keyword evidence="2" id="KW-1133">Transmembrane helix</keyword>
<dbReference type="GO" id="GO:0042834">
    <property type="term" value="F:peptidoglycan binding"/>
    <property type="evidence" value="ECO:0007669"/>
    <property type="project" value="InterPro"/>
</dbReference>
<feature type="region of interest" description="Disordered" evidence="1">
    <location>
        <begin position="53"/>
        <end position="86"/>
    </location>
</feature>
<keyword evidence="2" id="KW-0812">Transmembrane</keyword>
<evidence type="ECO:0000256" key="2">
    <source>
        <dbReference type="SAM" id="Phobius"/>
    </source>
</evidence>
<dbReference type="GO" id="GO:0030428">
    <property type="term" value="C:cell septum"/>
    <property type="evidence" value="ECO:0007669"/>
    <property type="project" value="TreeGrafter"/>
</dbReference>
<feature type="compositionally biased region" description="Basic and acidic residues" evidence="1">
    <location>
        <begin position="66"/>
        <end position="86"/>
    </location>
</feature>
<dbReference type="SUPFAM" id="SSF110997">
    <property type="entry name" value="Sporulation related repeat"/>
    <property type="match status" value="1"/>
</dbReference>
<dbReference type="PROSITE" id="PS51724">
    <property type="entry name" value="SPOR"/>
    <property type="match status" value="1"/>
</dbReference>
<gene>
    <name evidence="4" type="ORF">NMK_1297</name>
</gene>
<feature type="region of interest" description="Disordered" evidence="1">
    <location>
        <begin position="1"/>
        <end position="20"/>
    </location>
</feature>
<sequence>MSKDYKPAPKSKSSGSKGSPFLSGLLVGLLLGIGASVGVAVFVKQGGSAFHERVQPAAEQPSIAEKPAEKADKNAPADKAEAQPDAKKEDRFTFYGILTGNESPVSEQEIKQSEQKSQPSEKPATESYFLQVGAFQTEQEADNAKAKLALIGLEAVVQTANIPDKGILHRVRVGPLSNLDEINKARAELARNGFNADLIKIRNNVPDQ</sequence>
<dbReference type="GO" id="GO:0032153">
    <property type="term" value="C:cell division site"/>
    <property type="evidence" value="ECO:0007669"/>
    <property type="project" value="TreeGrafter"/>
</dbReference>
<feature type="compositionally biased region" description="Low complexity" evidence="1">
    <location>
        <begin position="8"/>
        <end position="20"/>
    </location>
</feature>
<evidence type="ECO:0000259" key="3">
    <source>
        <dbReference type="PROSITE" id="PS51724"/>
    </source>
</evidence>
<dbReference type="PANTHER" id="PTHR38687:SF1">
    <property type="entry name" value="CELL DIVISION PROTEIN DEDD"/>
    <property type="match status" value="1"/>
</dbReference>
<feature type="region of interest" description="Disordered" evidence="1">
    <location>
        <begin position="104"/>
        <end position="124"/>
    </location>
</feature>
<accession>A0A2R5F621</accession>
<dbReference type="PANTHER" id="PTHR38687">
    <property type="entry name" value="CELL DIVISION PROTEIN DEDD-RELATED"/>
    <property type="match status" value="1"/>
</dbReference>
<dbReference type="Proteomes" id="UP000245081">
    <property type="component" value="Unassembled WGS sequence"/>
</dbReference>
<evidence type="ECO:0000313" key="5">
    <source>
        <dbReference type="Proteomes" id="UP000245081"/>
    </source>
</evidence>
<keyword evidence="2" id="KW-0472">Membrane</keyword>
<feature type="domain" description="SPOR" evidence="3">
    <location>
        <begin position="122"/>
        <end position="202"/>
    </location>
</feature>
<keyword evidence="5" id="KW-1185">Reference proteome</keyword>
<dbReference type="GO" id="GO:0032506">
    <property type="term" value="P:cytokinetic process"/>
    <property type="evidence" value="ECO:0007669"/>
    <property type="project" value="TreeGrafter"/>
</dbReference>
<protein>
    <submittedName>
        <fullName evidence="4">Sporulation protein</fullName>
    </submittedName>
</protein>
<proteinExistence type="predicted"/>
<name>A0A2R5F621_9PROT</name>
<dbReference type="Pfam" id="PF05036">
    <property type="entry name" value="SPOR"/>
    <property type="match status" value="1"/>
</dbReference>
<dbReference type="InterPro" id="IPR036680">
    <property type="entry name" value="SPOR-like_sf"/>
</dbReference>
<dbReference type="OrthoDB" id="7063246at2"/>
<reference evidence="4 5" key="1">
    <citation type="journal article" date="2018" name="Environ. Microbiol.">
        <title>Isolation and genomic characterization of Novimethylophilus kurashikiensis gen. nov. sp. nov., a new lanthanide-dependent methylotrophic species of Methylophilaceae.</title>
        <authorList>
            <person name="Lv H."/>
            <person name="Sahin N."/>
            <person name="Tani A."/>
        </authorList>
    </citation>
    <scope>NUCLEOTIDE SEQUENCE [LARGE SCALE GENOMIC DNA]</scope>
    <source>
        <strain evidence="4 5">La2-4</strain>
    </source>
</reference>
<dbReference type="Gene3D" id="3.30.70.1070">
    <property type="entry name" value="Sporulation related repeat"/>
    <property type="match status" value="1"/>
</dbReference>
<dbReference type="InterPro" id="IPR007730">
    <property type="entry name" value="SPOR-like_dom"/>
</dbReference>
<comment type="caution">
    <text evidence="4">The sequence shown here is derived from an EMBL/GenBank/DDBJ whole genome shotgun (WGS) entry which is preliminary data.</text>
</comment>
<evidence type="ECO:0000313" key="4">
    <source>
        <dbReference type="EMBL" id="GBG13746.1"/>
    </source>
</evidence>
<dbReference type="RefSeq" id="WP_109014915.1">
    <property type="nucleotide sequence ID" value="NZ_BDOQ01000003.1"/>
</dbReference>